<evidence type="ECO:0000259" key="2">
    <source>
        <dbReference type="SMART" id="SM01099"/>
    </source>
</evidence>
<dbReference type="AlphaFoldDB" id="A0AAD9PJS1"/>
<evidence type="ECO:0000313" key="4">
    <source>
        <dbReference type="Proteomes" id="UP001214638"/>
    </source>
</evidence>
<name>A0AAD9PJS1_9APIC</name>
<proteinExistence type="predicted"/>
<evidence type="ECO:0000256" key="1">
    <source>
        <dbReference type="SAM" id="SignalP"/>
    </source>
</evidence>
<dbReference type="InterPro" id="IPR006387">
    <property type="entry name" value="CPW_WPC_dom"/>
</dbReference>
<sequence length="354" mass="39881">MILLVYLLVQSVYTISGEIQNETFPLQVPPLVSSQQSFKAFTHQPKGVNVRREEADVITSITDAEKNDPFTKSHCVLDTSHYCPEGWKKIGNECHAPKSYNGPCTKIVQFDDFTIEAKLTWASSCGVGFLYVYRCRLNGHVKALVVQTTRIALIICEIMIQMDLVSFVCLVCCRNIENIVIDASSYTGPCNGQFDFSDYTTEAKQMWATQCPSAFIKCPMDWILNSDGSCTAPGSYKGPCDKNVFFTHFTQPMKIDYALKCNIPFELMWKSLGKGSCIVPHEMDKCQALENVMENGVVTFTNFTTNDKMDLESQCNFITWPCADEEKDGIDWNAPCPLGLFIIFKIFQDGHKLK</sequence>
<dbReference type="GeneID" id="94336772"/>
<accession>A0AAD9PJS1</accession>
<feature type="domain" description="CPW-WPC" evidence="2">
    <location>
        <begin position="75"/>
        <end position="133"/>
    </location>
</feature>
<comment type="caution">
    <text evidence="3">The sequence shown here is derived from an EMBL/GenBank/DDBJ whole genome shotgun (WGS) entry which is preliminary data.</text>
</comment>
<feature type="signal peptide" evidence="1">
    <location>
        <begin position="1"/>
        <end position="17"/>
    </location>
</feature>
<dbReference type="RefSeq" id="XP_067802719.1">
    <property type="nucleotide sequence ID" value="XM_067947497.1"/>
</dbReference>
<gene>
    <name evidence="3" type="ORF">BdWA1_002474</name>
</gene>
<protein>
    <submittedName>
        <fullName evidence="3">CPW-WPC domain</fullName>
    </submittedName>
</protein>
<dbReference type="Proteomes" id="UP001214638">
    <property type="component" value="Unassembled WGS sequence"/>
</dbReference>
<keyword evidence="4" id="KW-1185">Reference proteome</keyword>
<feature type="domain" description="CPW-WPC" evidence="2">
    <location>
        <begin position="211"/>
        <end position="269"/>
    </location>
</feature>
<organism evidence="3 4">
    <name type="scientific">Babesia duncani</name>
    <dbReference type="NCBI Taxonomy" id="323732"/>
    <lineage>
        <taxon>Eukaryota</taxon>
        <taxon>Sar</taxon>
        <taxon>Alveolata</taxon>
        <taxon>Apicomplexa</taxon>
        <taxon>Aconoidasida</taxon>
        <taxon>Piroplasmida</taxon>
        <taxon>Babesiidae</taxon>
        <taxon>Babesia</taxon>
    </lineage>
</organism>
<keyword evidence="1" id="KW-0732">Signal</keyword>
<dbReference type="EMBL" id="JALLKP010000003">
    <property type="protein sequence ID" value="KAK2195876.1"/>
    <property type="molecule type" value="Genomic_DNA"/>
</dbReference>
<feature type="chain" id="PRO_5042036400" evidence="1">
    <location>
        <begin position="18"/>
        <end position="354"/>
    </location>
</feature>
<reference evidence="3" key="1">
    <citation type="journal article" date="2023" name="Nat. Microbiol.">
        <title>Babesia duncani multi-omics identifies virulence factors and drug targets.</title>
        <authorList>
            <person name="Singh P."/>
            <person name="Lonardi S."/>
            <person name="Liang Q."/>
            <person name="Vydyam P."/>
            <person name="Khabirova E."/>
            <person name="Fang T."/>
            <person name="Gihaz S."/>
            <person name="Thekkiniath J."/>
            <person name="Munshi M."/>
            <person name="Abel S."/>
            <person name="Ciampossin L."/>
            <person name="Batugedara G."/>
            <person name="Gupta M."/>
            <person name="Lu X.M."/>
            <person name="Lenz T."/>
            <person name="Chakravarty S."/>
            <person name="Cornillot E."/>
            <person name="Hu Y."/>
            <person name="Ma W."/>
            <person name="Gonzalez L.M."/>
            <person name="Sanchez S."/>
            <person name="Estrada K."/>
            <person name="Sanchez-Flores A."/>
            <person name="Montero E."/>
            <person name="Harb O.S."/>
            <person name="Le Roch K.G."/>
            <person name="Mamoun C.B."/>
        </authorList>
    </citation>
    <scope>NUCLEOTIDE SEQUENCE</scope>
    <source>
        <strain evidence="3">WA1</strain>
    </source>
</reference>
<dbReference type="NCBIfam" id="TIGR01492">
    <property type="entry name" value="CPW_WPC"/>
    <property type="match status" value="2"/>
</dbReference>
<dbReference type="KEGG" id="bdw:94336772"/>
<evidence type="ECO:0000313" key="3">
    <source>
        <dbReference type="EMBL" id="KAK2195876.1"/>
    </source>
</evidence>
<dbReference type="Pfam" id="PF09717">
    <property type="entry name" value="CPW_WPC"/>
    <property type="match status" value="3"/>
</dbReference>
<dbReference type="SMART" id="SM01099">
    <property type="entry name" value="CPW_WPC"/>
    <property type="match status" value="2"/>
</dbReference>